<evidence type="ECO:0000256" key="2">
    <source>
        <dbReference type="ARBA" id="ARBA00022670"/>
    </source>
</evidence>
<evidence type="ECO:0000256" key="3">
    <source>
        <dbReference type="ARBA" id="ARBA00022801"/>
    </source>
</evidence>
<dbReference type="Gene3D" id="3.40.50.200">
    <property type="entry name" value="Peptidase S8/S53 domain"/>
    <property type="match status" value="1"/>
</dbReference>
<dbReference type="InterPro" id="IPR023827">
    <property type="entry name" value="Peptidase_S8_Asp-AS"/>
</dbReference>
<dbReference type="InterPro" id="IPR023828">
    <property type="entry name" value="Peptidase_S8_Ser-AS"/>
</dbReference>
<dbReference type="GO" id="GO:0006508">
    <property type="term" value="P:proteolysis"/>
    <property type="evidence" value="ECO:0007669"/>
    <property type="project" value="UniProtKB-KW"/>
</dbReference>
<evidence type="ECO:0000256" key="5">
    <source>
        <dbReference type="PROSITE-ProRule" id="PRU01240"/>
    </source>
</evidence>
<protein>
    <submittedName>
        <fullName evidence="9">Subtilisin-like serine protease</fullName>
    </submittedName>
</protein>
<evidence type="ECO:0000313" key="9">
    <source>
        <dbReference type="EMBL" id="CAA6827591.1"/>
    </source>
</evidence>
<feature type="active site" description="Charge relay system" evidence="5">
    <location>
        <position position="294"/>
    </location>
</feature>
<sequence>MLTLIIFLASFVALSLWFLFKENKELRGVFGKLFLGSFGLYLGTAVFMPGVVSWSTLALNVGFLFGAGFFLNTFSSSKIIFIPMLILMTLGYYCGVKGIDWFPFANTESTSNSLETSSNIDGLDPDSELLVEVSNGHQLSELQHVINKYDLKLEPAFALKDNASTDLDDYYAVNIPAEQMQNYTAIVADFKASNLIDHIEANEILSLDPVETISENTPNRKKRYTANDPDLGKVWGHDAMEVEALYALLATEKVQPKKKAKIAIIDTGVDYKHEDLNTNFVSISSEHNTDSHGHGTHCAGIAAAVSNNGIGIASFAPTSDFVEVTSVKVFGKYGNTSQRIIINGMLLAADNGADVLSMSLGGPSTAQSQRAYKQAVQYANKKGAIVVVAAGNENIDARKRAPASVDGVITVAALAPSLEKAAFSNDVSGLKMGIAAPGVDIYSTIPNNKYEYFNGTSMATPYVAGLLGLMKSIRPNLTTQQAYKILKQTGLETRNTKATGALIHPANAVKSLLKG</sequence>
<dbReference type="InterPro" id="IPR000209">
    <property type="entry name" value="Peptidase_S8/S53_dom"/>
</dbReference>
<dbReference type="PROSITE" id="PS00138">
    <property type="entry name" value="SUBTILASE_SER"/>
    <property type="match status" value="1"/>
</dbReference>
<dbReference type="AlphaFoldDB" id="A0A6S6UB88"/>
<dbReference type="PANTHER" id="PTHR43806">
    <property type="entry name" value="PEPTIDASE S8"/>
    <property type="match status" value="1"/>
</dbReference>
<feature type="transmembrane region" description="Helical" evidence="7">
    <location>
        <begin position="81"/>
        <end position="104"/>
    </location>
</feature>
<gene>
    <name evidence="9" type="ORF">HELGO_WM21625</name>
</gene>
<dbReference type="PROSITE" id="PS00136">
    <property type="entry name" value="SUBTILASE_ASP"/>
    <property type="match status" value="1"/>
</dbReference>
<keyword evidence="7" id="KW-0812">Transmembrane</keyword>
<evidence type="ECO:0000256" key="4">
    <source>
        <dbReference type="ARBA" id="ARBA00022825"/>
    </source>
</evidence>
<evidence type="ECO:0000259" key="8">
    <source>
        <dbReference type="Pfam" id="PF00082"/>
    </source>
</evidence>
<dbReference type="EMBL" id="CACVAQ010000403">
    <property type="protein sequence ID" value="CAA6827591.1"/>
    <property type="molecule type" value="Genomic_DNA"/>
</dbReference>
<keyword evidence="3 5" id="KW-0378">Hydrolase</keyword>
<keyword evidence="2 5" id="KW-0645">Protease</keyword>
<name>A0A6S6UB88_9BACT</name>
<feature type="transmembrane region" description="Helical" evidence="7">
    <location>
        <begin position="6"/>
        <end position="21"/>
    </location>
</feature>
<feature type="active site" description="Charge relay system" evidence="5">
    <location>
        <position position="457"/>
    </location>
</feature>
<dbReference type="InterPro" id="IPR015500">
    <property type="entry name" value="Peptidase_S8_subtilisin-rel"/>
</dbReference>
<evidence type="ECO:0000256" key="6">
    <source>
        <dbReference type="RuleBase" id="RU003355"/>
    </source>
</evidence>
<accession>A0A6S6UB88</accession>
<dbReference type="PRINTS" id="PR00723">
    <property type="entry name" value="SUBTILISIN"/>
</dbReference>
<dbReference type="InterPro" id="IPR050131">
    <property type="entry name" value="Peptidase_S8_subtilisin-like"/>
</dbReference>
<reference evidence="9" key="1">
    <citation type="submission" date="2020-01" db="EMBL/GenBank/DDBJ databases">
        <authorList>
            <person name="Meier V. D."/>
            <person name="Meier V D."/>
        </authorList>
    </citation>
    <scope>NUCLEOTIDE SEQUENCE</scope>
    <source>
        <strain evidence="9">HLG_WM_MAG_10</strain>
    </source>
</reference>
<feature type="domain" description="Peptidase S8/S53" evidence="8">
    <location>
        <begin position="258"/>
        <end position="490"/>
    </location>
</feature>
<keyword evidence="7" id="KW-1133">Transmembrane helix</keyword>
<organism evidence="9">
    <name type="scientific">uncultured Aureispira sp</name>
    <dbReference type="NCBI Taxonomy" id="1331704"/>
    <lineage>
        <taxon>Bacteria</taxon>
        <taxon>Pseudomonadati</taxon>
        <taxon>Bacteroidota</taxon>
        <taxon>Saprospiria</taxon>
        <taxon>Saprospirales</taxon>
        <taxon>Saprospiraceae</taxon>
        <taxon>Aureispira</taxon>
        <taxon>environmental samples</taxon>
    </lineage>
</organism>
<dbReference type="InterPro" id="IPR036852">
    <property type="entry name" value="Peptidase_S8/S53_dom_sf"/>
</dbReference>
<keyword evidence="4 5" id="KW-0720">Serine protease</keyword>
<dbReference type="Pfam" id="PF00082">
    <property type="entry name" value="Peptidase_S8"/>
    <property type="match status" value="1"/>
</dbReference>
<comment type="similarity">
    <text evidence="1 5 6">Belongs to the peptidase S8 family.</text>
</comment>
<feature type="transmembrane region" description="Helical" evidence="7">
    <location>
        <begin position="33"/>
        <end position="51"/>
    </location>
</feature>
<dbReference type="InterPro" id="IPR022398">
    <property type="entry name" value="Peptidase_S8_His-AS"/>
</dbReference>
<dbReference type="SUPFAM" id="SSF52743">
    <property type="entry name" value="Subtilisin-like"/>
    <property type="match status" value="1"/>
</dbReference>
<dbReference type="PROSITE" id="PS51892">
    <property type="entry name" value="SUBTILASE"/>
    <property type="match status" value="1"/>
</dbReference>
<keyword evidence="7" id="KW-0472">Membrane</keyword>
<evidence type="ECO:0000256" key="7">
    <source>
        <dbReference type="SAM" id="Phobius"/>
    </source>
</evidence>
<dbReference type="PANTHER" id="PTHR43806:SF11">
    <property type="entry name" value="CEREVISIN-RELATED"/>
    <property type="match status" value="1"/>
</dbReference>
<evidence type="ECO:0000256" key="1">
    <source>
        <dbReference type="ARBA" id="ARBA00011073"/>
    </source>
</evidence>
<feature type="transmembrane region" description="Helical" evidence="7">
    <location>
        <begin position="57"/>
        <end position="74"/>
    </location>
</feature>
<dbReference type="GO" id="GO:0004252">
    <property type="term" value="F:serine-type endopeptidase activity"/>
    <property type="evidence" value="ECO:0007669"/>
    <property type="project" value="UniProtKB-UniRule"/>
</dbReference>
<proteinExistence type="inferred from homology"/>
<feature type="active site" description="Charge relay system" evidence="5">
    <location>
        <position position="266"/>
    </location>
</feature>
<dbReference type="PROSITE" id="PS00137">
    <property type="entry name" value="SUBTILASE_HIS"/>
    <property type="match status" value="1"/>
</dbReference>